<reference evidence="2 3" key="1">
    <citation type="submission" date="2014-07" db="EMBL/GenBank/DDBJ databases">
        <authorList>
            <person name="McCorrison J."/>
            <person name="Sanka R."/>
            <person name="Torralba M."/>
            <person name="Gillis M."/>
            <person name="Haft D.H."/>
            <person name="Methe B."/>
            <person name="Sutton G."/>
            <person name="Nelson K.E."/>
        </authorList>
    </citation>
    <scope>NUCLEOTIDE SEQUENCE [LARGE SCALE GENOMIC DNA]</scope>
    <source>
        <strain evidence="2 3">DNF00040</strain>
    </source>
</reference>
<keyword evidence="1" id="KW-0732">Signal</keyword>
<dbReference type="Proteomes" id="UP000029629">
    <property type="component" value="Unassembled WGS sequence"/>
</dbReference>
<name>A0A095ZAY9_9BURK</name>
<protein>
    <recommendedName>
        <fullName evidence="4">Lipoprotein</fullName>
    </recommendedName>
</protein>
<evidence type="ECO:0000313" key="2">
    <source>
        <dbReference type="EMBL" id="KGF31783.1"/>
    </source>
</evidence>
<gene>
    <name evidence="2" type="ORF">HMPREF2130_01880</name>
</gene>
<keyword evidence="3" id="KW-1185">Reference proteome</keyword>
<accession>A0A095ZAY9</accession>
<proteinExistence type="predicted"/>
<feature type="chain" id="PRO_5001915827" description="Lipoprotein" evidence="1">
    <location>
        <begin position="21"/>
        <end position="133"/>
    </location>
</feature>
<evidence type="ECO:0008006" key="4">
    <source>
        <dbReference type="Google" id="ProtNLM"/>
    </source>
</evidence>
<organism evidence="2 3">
    <name type="scientific">Oligella urethralis DNF00040</name>
    <dbReference type="NCBI Taxonomy" id="1401065"/>
    <lineage>
        <taxon>Bacteria</taxon>
        <taxon>Pseudomonadati</taxon>
        <taxon>Pseudomonadota</taxon>
        <taxon>Betaproteobacteria</taxon>
        <taxon>Burkholderiales</taxon>
        <taxon>Alcaligenaceae</taxon>
        <taxon>Oligella</taxon>
    </lineage>
</organism>
<dbReference type="PROSITE" id="PS51257">
    <property type="entry name" value="PROKAR_LIPOPROTEIN"/>
    <property type="match status" value="1"/>
</dbReference>
<comment type="caution">
    <text evidence="2">The sequence shown here is derived from an EMBL/GenBank/DDBJ whole genome shotgun (WGS) entry which is preliminary data.</text>
</comment>
<evidence type="ECO:0000256" key="1">
    <source>
        <dbReference type="SAM" id="SignalP"/>
    </source>
</evidence>
<evidence type="ECO:0000313" key="3">
    <source>
        <dbReference type="Proteomes" id="UP000029629"/>
    </source>
</evidence>
<sequence>MQFNPLKIIALLISPLILSACTQQPYPQSVKNDLLAMCMEGIMSGQTPVLDENHQKENIAKNLELCEFRLSHFVKKVNYEDYARYQLHLYQSFERAFRQKYVLSDVYNNLSDNDQRVFEQISKIMLGLGDKDE</sequence>
<dbReference type="OrthoDB" id="8685652at2"/>
<dbReference type="AlphaFoldDB" id="A0A095ZAY9"/>
<dbReference type="EMBL" id="JRNI01000010">
    <property type="protein sequence ID" value="KGF31783.1"/>
    <property type="molecule type" value="Genomic_DNA"/>
</dbReference>
<feature type="signal peptide" evidence="1">
    <location>
        <begin position="1"/>
        <end position="20"/>
    </location>
</feature>